<dbReference type="Proteomes" id="UP000229681">
    <property type="component" value="Unassembled WGS sequence"/>
</dbReference>
<comment type="caution">
    <text evidence="2">The sequence shown here is derived from an EMBL/GenBank/DDBJ whole genome shotgun (WGS) entry which is preliminary data.</text>
</comment>
<accession>A0A2M8PE42</accession>
<gene>
    <name evidence="1" type="ORF">CUN49_08615</name>
    <name evidence="2" type="ORF">CUN50_03075</name>
</gene>
<organism evidence="2 3">
    <name type="scientific">Candidatus Thermofonsia Clade 1 bacterium</name>
    <dbReference type="NCBI Taxonomy" id="2364210"/>
    <lineage>
        <taxon>Bacteria</taxon>
        <taxon>Bacillati</taxon>
        <taxon>Chloroflexota</taxon>
        <taxon>Candidatus Thermofontia</taxon>
        <taxon>Candidatus Thermofonsia Clade 1</taxon>
    </lineage>
</organism>
<dbReference type="EMBL" id="PGTL01000010">
    <property type="protein sequence ID" value="PJF42734.1"/>
    <property type="molecule type" value="Genomic_DNA"/>
</dbReference>
<evidence type="ECO:0000313" key="4">
    <source>
        <dbReference type="Proteomes" id="UP000229681"/>
    </source>
</evidence>
<dbReference type="Proteomes" id="UP000228947">
    <property type="component" value="Unassembled WGS sequence"/>
</dbReference>
<name>A0A2M8PYX0_9CHLR</name>
<sequence>MAQGSSIQVRWQADAETIFLESLDGRGQVISRQQVSPSGEQTFSAEERYGTSVIFRLIAERNAQRAQRAIAVEITCRIPWFFRPPPPNNICPNQPAQFAAMVFQQFERGAAFYFSPQNRVFILTADFRVGAYVNTWVEGVPIPPPIAPPPPGRFVPTAQIGLVWATQVWFDARPLQNVLGYAVAPAQAYGGTYQAGTAPDELFVSASDGTVYYMKFQGTGQWQFVGRVN</sequence>
<proteinExistence type="predicted"/>
<reference evidence="3 4" key="1">
    <citation type="submission" date="2017-11" db="EMBL/GenBank/DDBJ databases">
        <title>Evolution of Phototrophy in the Chloroflexi Phylum Driven by Horizontal Gene Transfer.</title>
        <authorList>
            <person name="Ward L.M."/>
            <person name="Hemp J."/>
            <person name="Shih P.M."/>
            <person name="Mcglynn S.E."/>
            <person name="Fischer W."/>
        </authorList>
    </citation>
    <scope>NUCLEOTIDE SEQUENCE [LARGE SCALE GENOMIC DNA]</scope>
    <source>
        <strain evidence="2">CP1_1M</strain>
        <strain evidence="1">JP3_13</strain>
    </source>
</reference>
<dbReference type="EMBL" id="PGTM01000107">
    <property type="protein sequence ID" value="PJF35825.1"/>
    <property type="molecule type" value="Genomic_DNA"/>
</dbReference>
<evidence type="ECO:0000313" key="2">
    <source>
        <dbReference type="EMBL" id="PJF42734.1"/>
    </source>
</evidence>
<evidence type="ECO:0000313" key="3">
    <source>
        <dbReference type="Proteomes" id="UP000228947"/>
    </source>
</evidence>
<protein>
    <submittedName>
        <fullName evidence="2">Uncharacterized protein</fullName>
    </submittedName>
</protein>
<dbReference type="AlphaFoldDB" id="A0A2M8PYX0"/>
<accession>A0A2M8PYX0</accession>
<evidence type="ECO:0000313" key="1">
    <source>
        <dbReference type="EMBL" id="PJF35825.1"/>
    </source>
</evidence>